<evidence type="ECO:0000313" key="1">
    <source>
        <dbReference type="EnsemblPlants" id="OGLUM04G13880.1"/>
    </source>
</evidence>
<keyword evidence="2" id="KW-1185">Reference proteome</keyword>
<sequence>MLSALDKFIAVVKETKPRWDLRAATRCLEAVLARLLPPRQRRSSHSRRWPPNHGIDNDDDCDIGTDRALSRLFVKGISLATLMRLELPGGVYFPGCPGAVPFPKTQVHSLHVIVQLGCSLVMVITATATDFNCPQRLSSEHTLCLVPEIREKFGESW</sequence>
<proteinExistence type="predicted"/>
<name>A0A0D9ZLD6_9ORYZ</name>
<dbReference type="Proteomes" id="UP000026961">
    <property type="component" value="Chromosome 4"/>
</dbReference>
<dbReference type="HOGENOM" id="CLU_1809157_0_0_1"/>
<dbReference type="AlphaFoldDB" id="A0A0D9ZLD6"/>
<dbReference type="EnsemblPlants" id="OGLUM04G13880.1">
    <property type="protein sequence ID" value="OGLUM04G13880.1"/>
    <property type="gene ID" value="OGLUM04G13880"/>
</dbReference>
<dbReference type="Gramene" id="OGLUM04G13880.1">
    <property type="protein sequence ID" value="OGLUM04G13880.1"/>
    <property type="gene ID" value="OGLUM04G13880"/>
</dbReference>
<accession>A0A0D9ZLD6</accession>
<organism evidence="1">
    <name type="scientific">Oryza glumipatula</name>
    <dbReference type="NCBI Taxonomy" id="40148"/>
    <lineage>
        <taxon>Eukaryota</taxon>
        <taxon>Viridiplantae</taxon>
        <taxon>Streptophyta</taxon>
        <taxon>Embryophyta</taxon>
        <taxon>Tracheophyta</taxon>
        <taxon>Spermatophyta</taxon>
        <taxon>Magnoliopsida</taxon>
        <taxon>Liliopsida</taxon>
        <taxon>Poales</taxon>
        <taxon>Poaceae</taxon>
        <taxon>BOP clade</taxon>
        <taxon>Oryzoideae</taxon>
        <taxon>Oryzeae</taxon>
        <taxon>Oryzinae</taxon>
        <taxon>Oryza</taxon>
    </lineage>
</organism>
<reference evidence="1" key="2">
    <citation type="submission" date="2018-05" db="EMBL/GenBank/DDBJ databases">
        <title>OgluRS3 (Oryza glumaepatula Reference Sequence Version 3).</title>
        <authorList>
            <person name="Zhang J."/>
            <person name="Kudrna D."/>
            <person name="Lee S."/>
            <person name="Talag J."/>
            <person name="Welchert J."/>
            <person name="Wing R.A."/>
        </authorList>
    </citation>
    <scope>NUCLEOTIDE SEQUENCE [LARGE SCALE GENOMIC DNA]</scope>
</reference>
<reference evidence="1" key="1">
    <citation type="submission" date="2015-04" db="UniProtKB">
        <authorList>
            <consortium name="EnsemblPlants"/>
        </authorList>
    </citation>
    <scope>IDENTIFICATION</scope>
</reference>
<evidence type="ECO:0000313" key="2">
    <source>
        <dbReference type="Proteomes" id="UP000026961"/>
    </source>
</evidence>
<protein>
    <submittedName>
        <fullName evidence="1">Uncharacterized protein</fullName>
    </submittedName>
</protein>